<feature type="region of interest" description="Disordered" evidence="1">
    <location>
        <begin position="973"/>
        <end position="997"/>
    </location>
</feature>
<gene>
    <name evidence="3" type="primary">NDAI0C02430</name>
    <name evidence="3" type="ordered locus">NDAI_0C02430</name>
</gene>
<dbReference type="HOGENOM" id="CLU_304658_0_0_1"/>
<evidence type="ECO:0000313" key="3">
    <source>
        <dbReference type="EMBL" id="CCD23903.1"/>
    </source>
</evidence>
<dbReference type="Proteomes" id="UP000000689">
    <property type="component" value="Chromosome 3"/>
</dbReference>
<dbReference type="STRING" id="1071378.G0W7Z2"/>
<dbReference type="GeneID" id="11496657"/>
<sequence>MMSGKGHEWNACMNTWNMQNDHNSMVDSSFPNDNVVDGISSDENEPSTLDLIRDVAFPNAAHATGRRRMSEPSHSHDSNHLTDNLLSNNIDPNGIEIWTPTSTDALIHKPLNELLRAVHLSPRDEDPNLMEDRFYHTMLNENDAHYNRGDHVVSKVKFADHNTTNDFPSNIRRHSVTFDTNSALSKDYNNKDIYPNFASFINENGSPLQILYNKIQVFLIRNKISLEFLKIFRNYIYLLEKNNENPENDQFVLRLQNELSRSYRLTSEMKEILSIFILNPSTLLTKLAHWEYNKDENIKRNFLKFWLQTVNKKLKLQYLEIRWNEYLKTKWFNFWNFKYTQDIEMISKDAIKFDNERQLIKAWDLWERKIFLYKAQDSLANKYFLEHVFNRTKRNFVRIKQLKEKSVNFHNKLLKKDVIRTWQLKRIQKTFDKKLNENRLNCMFRKIIKKWDVIKIKKERATVTNIFFQRSHYLKIWTSNTEKSQIKINELVSLENRFIKQTKMNNLKNIMKRKKQEYITKEKLDDILLCFIFNHIWRRRYTENVDCLTLLNINEKKLLKRTLTFWKQNLHLRLKADEMFRKNNYLQYIKKWKIQSRLAHLESEKNRKLFIDKFGLWHKKLSVNKQYRKYFKTVVLRRGLKKWTESIHRTKRLNSKAIAYNKNKLQLRYFRKWLQSKQGIIENDEKARLFHKLKIILKIKKCIQHIKNVKILSDKIGSSFVRNRCLQKYYSLWREKRYENYKARLISLGKRYENHLHSKIKSKYFTIWGQQYRLYTVECGIRGQESRNLFLKKFAMRLIKEQMIEKENLSIMSLQYDISRLKIKVFLRWHNHLSYLVKLNEIANDKINEDNIHLLQDYTKNWSMKFMRIQKNEESVPTFRKRWDRATVRGIFMLWKNKLKNFERNLEAIPNGTPNFKTPRKSIMGTSSTIPGSERMKDSKMKAMMNHYSKARRAIPSPLKTSSSLNLSARKKIEGRSWEGRSPSPTIHMGNSNTNDQRVIRNNSISLGDIADIKPKTILQSRERTPVKDLSSIDDTNDTRINPRLKGSPTRRNPRLTNTK</sequence>
<feature type="compositionally biased region" description="Basic and acidic residues" evidence="1">
    <location>
        <begin position="68"/>
        <end position="80"/>
    </location>
</feature>
<reference evidence="3 4" key="1">
    <citation type="journal article" date="2011" name="Proc. Natl. Acad. Sci. U.S.A.">
        <title>Evolutionary erosion of yeast sex chromosomes by mating-type switching accidents.</title>
        <authorList>
            <person name="Gordon J.L."/>
            <person name="Armisen D."/>
            <person name="Proux-Wera E."/>
            <person name="Oheigeartaigh S.S."/>
            <person name="Byrne K.P."/>
            <person name="Wolfe K.H."/>
        </authorList>
    </citation>
    <scope>NUCLEOTIDE SEQUENCE [LARGE SCALE GENOMIC DNA]</scope>
    <source>
        <strain evidence="4">ATCC 10597 / BCRC 20456 / CBS 421 / NBRC 0211 / NRRL Y-12639</strain>
    </source>
</reference>
<feature type="region of interest" description="Disordered" evidence="1">
    <location>
        <begin position="62"/>
        <end position="83"/>
    </location>
</feature>
<accession>G0W7Z2</accession>
<feature type="domain" description="Spindle body associated protein C-terminal" evidence="2">
    <location>
        <begin position="915"/>
        <end position="979"/>
    </location>
</feature>
<protein>
    <recommendedName>
        <fullName evidence="2">Spindle body associated protein C-terminal domain-containing protein</fullName>
    </recommendedName>
</protein>
<feature type="compositionally biased region" description="Polar residues" evidence="1">
    <location>
        <begin position="983"/>
        <end position="997"/>
    </location>
</feature>
<dbReference type="AlphaFoldDB" id="G0W7Z2"/>
<dbReference type="OrthoDB" id="4070448at2759"/>
<dbReference type="RefSeq" id="XP_003669146.1">
    <property type="nucleotide sequence ID" value="XM_003669098.1"/>
</dbReference>
<keyword evidence="4" id="KW-1185">Reference proteome</keyword>
<evidence type="ECO:0000259" key="2">
    <source>
        <dbReference type="Pfam" id="PF10638"/>
    </source>
</evidence>
<feature type="region of interest" description="Disordered" evidence="1">
    <location>
        <begin position="912"/>
        <end position="934"/>
    </location>
</feature>
<dbReference type="EMBL" id="HE580269">
    <property type="protein sequence ID" value="CCD23903.1"/>
    <property type="molecule type" value="Genomic_DNA"/>
</dbReference>
<dbReference type="InterPro" id="IPR018907">
    <property type="entry name" value="Spindle_body_associated_C_dom"/>
</dbReference>
<proteinExistence type="predicted"/>
<dbReference type="KEGG" id="ndi:NDAI_0C02430"/>
<dbReference type="Pfam" id="PF10638">
    <property type="entry name" value="Sfi1_C"/>
    <property type="match status" value="1"/>
</dbReference>
<evidence type="ECO:0000313" key="4">
    <source>
        <dbReference type="Proteomes" id="UP000000689"/>
    </source>
</evidence>
<evidence type="ECO:0000256" key="1">
    <source>
        <dbReference type="SAM" id="MobiDB-lite"/>
    </source>
</evidence>
<organism evidence="3 4">
    <name type="scientific">Naumovozyma dairenensis (strain ATCC 10597 / BCRC 20456 / CBS 421 / NBRC 0211 / NRRL Y-12639)</name>
    <name type="common">Saccharomyces dairenensis</name>
    <dbReference type="NCBI Taxonomy" id="1071378"/>
    <lineage>
        <taxon>Eukaryota</taxon>
        <taxon>Fungi</taxon>
        <taxon>Dikarya</taxon>
        <taxon>Ascomycota</taxon>
        <taxon>Saccharomycotina</taxon>
        <taxon>Saccharomycetes</taxon>
        <taxon>Saccharomycetales</taxon>
        <taxon>Saccharomycetaceae</taxon>
        <taxon>Naumovozyma</taxon>
    </lineage>
</organism>
<dbReference type="eggNOG" id="KOG4775">
    <property type="taxonomic scope" value="Eukaryota"/>
</dbReference>
<name>G0W7Z2_NAUDC</name>
<dbReference type="OMA" id="WDRATVR"/>
<feature type="region of interest" description="Disordered" evidence="1">
    <location>
        <begin position="1021"/>
        <end position="1060"/>
    </location>
</feature>